<dbReference type="EMBL" id="CP015252">
    <property type="protein sequence ID" value="AOM14388.1"/>
    <property type="molecule type" value="Genomic_DNA"/>
</dbReference>
<dbReference type="PANTHER" id="PTHR38443:SF2">
    <property type="entry name" value="NON-HEMOLYTIC ENTEROTOXIN LYTIC COMPONENT L1"/>
    <property type="match status" value="1"/>
</dbReference>
<dbReference type="PANTHER" id="PTHR38443">
    <property type="match status" value="1"/>
</dbReference>
<protein>
    <submittedName>
        <fullName evidence="3">Uncharacterized protein</fullName>
    </submittedName>
</protein>
<evidence type="ECO:0000313" key="2">
    <source>
        <dbReference type="EMBL" id="AOM14388.1"/>
    </source>
</evidence>
<sequence>MLQIKKLSLCCCVMACILLPLDKSSLAFAEVGIPTIMDGLTNRIIDLHPSFADKVANVKDTNIDESILASITRHENYVYEQAKQWQKDVKPKMDNIQNQVFSYNANFQNTYNNIQKQIQVKNKNQILQLLDDLQSNIDYQKQDITEFLSILRDFKKNVAINSGQLQTGCTQIQATMDGYRTTLDALYDQLYATTSASVRKQLENQTYDISVKLYDKLEPLYNQINTTIFTLNGVNDGILNIGWLVSLEDIHTNWTTLESKLAYLIQNIKDTSDIDWAFITEDMYVIQTDWNEIYNKTTQL</sequence>
<organism evidence="3 4">
    <name type="scientific">Bacillus thuringiensis Bt18247</name>
    <dbReference type="NCBI Taxonomy" id="1423143"/>
    <lineage>
        <taxon>Bacteria</taxon>
        <taxon>Bacillati</taxon>
        <taxon>Bacillota</taxon>
        <taxon>Bacilli</taxon>
        <taxon>Bacillales</taxon>
        <taxon>Bacillaceae</taxon>
        <taxon>Bacillus</taxon>
        <taxon>Bacillus cereus group</taxon>
    </lineage>
</organism>
<dbReference type="InterPro" id="IPR052785">
    <property type="entry name" value="Enterotoxin_cmpnt"/>
</dbReference>
<feature type="chain" id="PRO_5040712805" evidence="1">
    <location>
        <begin position="30"/>
        <end position="300"/>
    </location>
</feature>
<dbReference type="GO" id="GO:0016020">
    <property type="term" value="C:membrane"/>
    <property type="evidence" value="ECO:0007669"/>
    <property type="project" value="InterPro"/>
</dbReference>
<proteinExistence type="predicted"/>
<dbReference type="AlphaFoldDB" id="A0A9W3SZZ8"/>
<evidence type="ECO:0000256" key="1">
    <source>
        <dbReference type="SAM" id="SignalP"/>
    </source>
</evidence>
<reference evidence="3 4" key="1">
    <citation type="submission" date="2016-02" db="EMBL/GenBank/DDBJ databases">
        <title>Comparative analysis of three nematocidal Bacillus thuringiensis strains.</title>
        <authorList>
            <person name="Hollensteiner J."/>
            <person name="Kloesener M."/>
            <person name="Bunk B."/>
            <person name="Sproeer C."/>
            <person name="Rosenstiel P."/>
            <person name="Schulte-Iserlohe R."/>
            <person name="Schulenburg H."/>
            <person name="Liesegang H."/>
        </authorList>
    </citation>
    <scope>NUCLEOTIDE SEQUENCE [LARGE SCALE GENOMIC DNA]</scope>
    <source>
        <strain evidence="3 4">Bt18247</strain>
        <plasmid evidence="3">p130548</plasmid>
        <plasmid evidence="4">p130548 sequence</plasmid>
    </source>
</reference>
<dbReference type="InterPro" id="IPR008414">
    <property type="entry name" value="HBL"/>
</dbReference>
<dbReference type="CDD" id="cd21116">
    <property type="entry name" value="ClyA-like"/>
    <property type="match status" value="1"/>
</dbReference>
<evidence type="ECO:0000313" key="3">
    <source>
        <dbReference type="EMBL" id="AOM14491.1"/>
    </source>
</evidence>
<keyword evidence="3" id="KW-0614">Plasmid</keyword>
<feature type="signal peptide" evidence="1">
    <location>
        <begin position="1"/>
        <end position="29"/>
    </location>
</feature>
<keyword evidence="1" id="KW-0732">Signal</keyword>
<dbReference type="SUPFAM" id="SSF58100">
    <property type="entry name" value="Bacterial hemolysins"/>
    <property type="match status" value="1"/>
</dbReference>
<dbReference type="Pfam" id="PF05791">
    <property type="entry name" value="Bacillus_HBL"/>
    <property type="match status" value="1"/>
</dbReference>
<dbReference type="EMBL" id="CP015252">
    <property type="protein sequence ID" value="AOM14491.1"/>
    <property type="molecule type" value="Genomic_DNA"/>
</dbReference>
<geneLocation type="plasmid" evidence="4">
    <name>p130548 sequence</name>
</geneLocation>
<gene>
    <name evidence="2" type="ORF">BTI247_60580</name>
    <name evidence="3" type="ORF">BTI247_61610</name>
</gene>
<dbReference type="Gene3D" id="1.20.1170.10">
    <property type="match status" value="2"/>
</dbReference>
<accession>A0A9W3SZZ8</accession>
<name>A0A9W3SZZ8_BACTU</name>
<dbReference type="Proteomes" id="UP000192743">
    <property type="component" value="Plasmid p130548"/>
</dbReference>
<evidence type="ECO:0000313" key="4">
    <source>
        <dbReference type="Proteomes" id="UP000192743"/>
    </source>
</evidence>
<geneLocation type="plasmid" evidence="3">
    <name>p130548</name>
</geneLocation>